<feature type="chain" id="PRO_5042569230" description="CUE domain-containing protein" evidence="2">
    <location>
        <begin position="26"/>
        <end position="187"/>
    </location>
</feature>
<dbReference type="InterPro" id="IPR003892">
    <property type="entry name" value="CUE"/>
</dbReference>
<accession>A0AAJ6CNV8</accession>
<keyword evidence="2" id="KW-0732">Signal</keyword>
<dbReference type="Gene3D" id="1.10.8.10">
    <property type="entry name" value="DNA helicase RuvA subunit, C-terminal domain"/>
    <property type="match status" value="1"/>
</dbReference>
<dbReference type="SMART" id="SM00546">
    <property type="entry name" value="CUE"/>
    <property type="match status" value="1"/>
</dbReference>
<name>A0AAJ6CNV8_9BASI</name>
<reference evidence="4 5" key="1">
    <citation type="submission" date="2023-03" db="EMBL/GenBank/DDBJ databases">
        <title>Mating type loci evolution in Malassezia.</title>
        <authorList>
            <person name="Coelho M.A."/>
        </authorList>
    </citation>
    <scope>NUCLEOTIDE SEQUENCE [LARGE SCALE GENOMIC DNA]</scope>
    <source>
        <strain evidence="4 5">CBS 13387</strain>
    </source>
</reference>
<proteinExistence type="predicted"/>
<organism evidence="4 5">
    <name type="scientific">Malassezia arunalokei</name>
    <dbReference type="NCBI Taxonomy" id="1514897"/>
    <lineage>
        <taxon>Eukaryota</taxon>
        <taxon>Fungi</taxon>
        <taxon>Dikarya</taxon>
        <taxon>Basidiomycota</taxon>
        <taxon>Ustilaginomycotina</taxon>
        <taxon>Malasseziomycetes</taxon>
        <taxon>Malasseziales</taxon>
        <taxon>Malasseziaceae</taxon>
        <taxon>Malassezia</taxon>
    </lineage>
</organism>
<evidence type="ECO:0000256" key="2">
    <source>
        <dbReference type="SAM" id="SignalP"/>
    </source>
</evidence>
<protein>
    <recommendedName>
        <fullName evidence="3">CUE domain-containing protein</fullName>
    </recommendedName>
</protein>
<dbReference type="GO" id="GO:0043130">
    <property type="term" value="F:ubiquitin binding"/>
    <property type="evidence" value="ECO:0007669"/>
    <property type="project" value="InterPro"/>
</dbReference>
<keyword evidence="5" id="KW-1185">Reference proteome</keyword>
<evidence type="ECO:0000259" key="3">
    <source>
        <dbReference type="PROSITE" id="PS51140"/>
    </source>
</evidence>
<feature type="region of interest" description="Disordered" evidence="1">
    <location>
        <begin position="137"/>
        <end position="167"/>
    </location>
</feature>
<dbReference type="Proteomes" id="UP001217582">
    <property type="component" value="Chromosome 6"/>
</dbReference>
<evidence type="ECO:0000313" key="4">
    <source>
        <dbReference type="EMBL" id="WFD17003.1"/>
    </source>
</evidence>
<dbReference type="CDD" id="cd14424">
    <property type="entry name" value="CUE_Cue1p_like"/>
    <property type="match status" value="1"/>
</dbReference>
<feature type="region of interest" description="Disordered" evidence="1">
    <location>
        <begin position="80"/>
        <end position="111"/>
    </location>
</feature>
<dbReference type="Pfam" id="PF02845">
    <property type="entry name" value="CUE"/>
    <property type="match status" value="1"/>
</dbReference>
<gene>
    <name evidence="4" type="ORF">MARU1_003050</name>
</gene>
<dbReference type="PROSITE" id="PS51140">
    <property type="entry name" value="CUE"/>
    <property type="match status" value="1"/>
</dbReference>
<feature type="domain" description="CUE" evidence="3">
    <location>
        <begin position="37"/>
        <end position="79"/>
    </location>
</feature>
<dbReference type="EMBL" id="CP119921">
    <property type="protein sequence ID" value="WFD17003.1"/>
    <property type="molecule type" value="Genomic_DNA"/>
</dbReference>
<feature type="compositionally biased region" description="Polar residues" evidence="1">
    <location>
        <begin position="157"/>
        <end position="166"/>
    </location>
</feature>
<evidence type="ECO:0000256" key="1">
    <source>
        <dbReference type="SAM" id="MobiDB-lite"/>
    </source>
</evidence>
<sequence>MNDVVGGLFALVTLWVIVRIIGGEAARQTNGSALTQPSPEAVQAVRSMFPDIPEASIRYDLSLSGNAEVTCEKILQQGYLPLPPPDFPGADEARQAVSEEYQRRQTPSTSAAATATAAKTASSSSSNLISRFHLESRLQEPHTTPKGKEPAAVAWSPNAQDRQQSLQERKAQMILQARKRLEERRSK</sequence>
<dbReference type="AlphaFoldDB" id="A0AAJ6CNV8"/>
<feature type="signal peptide" evidence="2">
    <location>
        <begin position="1"/>
        <end position="25"/>
    </location>
</feature>
<evidence type="ECO:0000313" key="5">
    <source>
        <dbReference type="Proteomes" id="UP001217582"/>
    </source>
</evidence>